<evidence type="ECO:0000256" key="1">
    <source>
        <dbReference type="ARBA" id="ARBA00022669"/>
    </source>
</evidence>
<protein>
    <recommendedName>
        <fullName evidence="8">Apple domain-containing protein</fullName>
    </recommendedName>
</protein>
<keyword evidence="1" id="KW-0147">Chitin-binding</keyword>
<evidence type="ECO:0000256" key="2">
    <source>
        <dbReference type="ARBA" id="ARBA00023157"/>
    </source>
</evidence>
<evidence type="ECO:0000313" key="6">
    <source>
        <dbReference type="EMBL" id="KKP06431.1"/>
    </source>
</evidence>
<evidence type="ECO:0008006" key="8">
    <source>
        <dbReference type="Google" id="ProtNLM"/>
    </source>
</evidence>
<evidence type="ECO:0000256" key="3">
    <source>
        <dbReference type="SAM" id="MobiDB-lite"/>
    </source>
</evidence>
<keyword evidence="4" id="KW-1133">Transmembrane helix</keyword>
<evidence type="ECO:0000256" key="5">
    <source>
        <dbReference type="SAM" id="SignalP"/>
    </source>
</evidence>
<dbReference type="SUPFAM" id="SSF89372">
    <property type="entry name" value="Fucose-specific lectin"/>
    <property type="match status" value="1"/>
</dbReference>
<dbReference type="Proteomes" id="UP000034112">
    <property type="component" value="Unassembled WGS sequence"/>
</dbReference>
<proteinExistence type="predicted"/>
<feature type="chain" id="PRO_5002529926" description="Apple domain-containing protein" evidence="5">
    <location>
        <begin position="21"/>
        <end position="982"/>
    </location>
</feature>
<dbReference type="Gene3D" id="2.120.10.70">
    <property type="entry name" value="Fucose-specific lectin"/>
    <property type="match status" value="1"/>
</dbReference>
<dbReference type="GO" id="GO:0008061">
    <property type="term" value="F:chitin binding"/>
    <property type="evidence" value="ECO:0007669"/>
    <property type="project" value="UniProtKB-KW"/>
</dbReference>
<sequence length="982" mass="105208">MASLKVLFTVLLLNAQSVLGIDRVCQRFPYNELLPLKHYPPAELYCSRHYPLPATTVTRTVTIPTTAVVTISKPAKTLTLTTGITTSTVYTSTVTAYVYTTTQTATVTTGTSTQTVHTGTEIDTIYTQTEVVTVYTATSTDYQTTGTDTITTTVATVPTTITTATITVLETQQATVTASSGTVTAYTTIDTGLQKRHYHDYRDDLLPKLARCQNNILKTACSCIEVSGSTRTVTHTTKCTHTSFKTVGGVTKTVNVVGTTTTKEASTSTISTASTTTTSVGYVTTVLDTETDTISTDSVSTLSTVFIGEVPTADTTTVSVTSFSPVDVALTTTVPTTSTTTVIVPAATVTLATSVAYTKVFGPQDGCAYVLEANFLDQYSQVIPAGTTHATRAAICAAFCDRTPGCKTVGMNWFPSCGANGESVYCIASQDAWAGSNTMECGIGTAYNGCSIYQDGTVFQVSLALQPPISNMAPPLTALPLAFVADPESFSIPCLQTYVIGFWQTTNPEHLSILMVSPYSETAGPGVLPEVDASRLDGSNTLGDAGAPELFRGYDGLEVVNGDLLNEGSKIKAENEAASAIGHNTPQKNARRRLIWIAIAIVALVVVIVAAVVGGVLGSRHHHNSSASSKPSSTPSSSASSTPSSSSSPSDIYSKSSLSVTGWWETTSSYHIRLAYQGNDGLLRMIGYSSDEKNWSTVSTYHADPAPKMGTPLATCCYNSTFYGGGKATSDNNYTQIDIFYQGKQDYINEWIIREQKYPVVTTTDTKGTIDPMAYKAGPNTRIATYWPSVIFQNQVNQLEEAYFSTKSVWNQQLLNLSSVNHSALVEVPYWGGRTGSANFIYQRDDQRLFAEWRVNASVAAAADAPPDIIPSQASIGAFAIPKNTQQDSLMNTYILWRNDTGAIQMTKNDDNNGWQTSSTPDALGSPDEGSDIACLTASNYVVTPIQSKFDMARCYYMVKGKVREIKYDGSTWSVVGDIPLD</sequence>
<evidence type="ECO:0000313" key="7">
    <source>
        <dbReference type="Proteomes" id="UP000034112"/>
    </source>
</evidence>
<feature type="compositionally biased region" description="Low complexity" evidence="3">
    <location>
        <begin position="625"/>
        <end position="654"/>
    </location>
</feature>
<feature type="region of interest" description="Disordered" evidence="3">
    <location>
        <begin position="620"/>
        <end position="654"/>
    </location>
</feature>
<keyword evidence="5" id="KW-0732">Signal</keyword>
<dbReference type="EMBL" id="JOKZ01000026">
    <property type="protein sequence ID" value="KKP06431.1"/>
    <property type="molecule type" value="Genomic_DNA"/>
</dbReference>
<keyword evidence="4" id="KW-0472">Membrane</keyword>
<comment type="caution">
    <text evidence="6">The sequence shown here is derived from an EMBL/GenBank/DDBJ whole genome shotgun (WGS) entry which is preliminary data.</text>
</comment>
<reference evidence="7" key="1">
    <citation type="journal article" date="2015" name="Genome Announc.">
        <title>Draft whole-genome sequence of the biocontrol agent Trichoderma harzianum T6776.</title>
        <authorList>
            <person name="Baroncelli R."/>
            <person name="Piaggeschi G."/>
            <person name="Fiorini L."/>
            <person name="Bertolini E."/>
            <person name="Zapparata A."/>
            <person name="Pe M.E."/>
            <person name="Sarrocco S."/>
            <person name="Vannacci G."/>
        </authorList>
    </citation>
    <scope>NUCLEOTIDE SEQUENCE [LARGE SCALE GENOMIC DNA]</scope>
    <source>
        <strain evidence="7">T6776</strain>
    </source>
</reference>
<evidence type="ECO:0000256" key="4">
    <source>
        <dbReference type="SAM" id="Phobius"/>
    </source>
</evidence>
<feature type="compositionally biased region" description="Polar residues" evidence="3">
    <location>
        <begin position="908"/>
        <end position="921"/>
    </location>
</feature>
<dbReference type="OrthoDB" id="3800077at2759"/>
<feature type="transmembrane region" description="Helical" evidence="4">
    <location>
        <begin position="594"/>
        <end position="617"/>
    </location>
</feature>
<name>A0A0F9XP30_TRIHA</name>
<keyword evidence="4" id="KW-0812">Transmembrane</keyword>
<feature type="region of interest" description="Disordered" evidence="3">
    <location>
        <begin position="908"/>
        <end position="927"/>
    </location>
</feature>
<feature type="signal peptide" evidence="5">
    <location>
        <begin position="1"/>
        <end position="20"/>
    </location>
</feature>
<dbReference type="PANTHER" id="PTHR23301">
    <property type="entry name" value="CHITIN BINDING PERITROPHIN-A"/>
    <property type="match status" value="1"/>
</dbReference>
<dbReference type="InterPro" id="IPR051940">
    <property type="entry name" value="Chitin_bind-dev_reg"/>
</dbReference>
<dbReference type="AlphaFoldDB" id="A0A0F9XP30"/>
<dbReference type="PANTHER" id="PTHR23301:SF0">
    <property type="entry name" value="CHITIN-BINDING TYPE-2 DOMAIN-CONTAINING PROTEIN-RELATED"/>
    <property type="match status" value="1"/>
</dbReference>
<accession>A0A0F9XP30</accession>
<keyword evidence="2" id="KW-1015">Disulfide bond</keyword>
<gene>
    <name evidence="6" type="ORF">THAR02_01482</name>
</gene>
<organism evidence="6 7">
    <name type="scientific">Trichoderma harzianum</name>
    <name type="common">Hypocrea lixii</name>
    <dbReference type="NCBI Taxonomy" id="5544"/>
    <lineage>
        <taxon>Eukaryota</taxon>
        <taxon>Fungi</taxon>
        <taxon>Dikarya</taxon>
        <taxon>Ascomycota</taxon>
        <taxon>Pezizomycotina</taxon>
        <taxon>Sordariomycetes</taxon>
        <taxon>Hypocreomycetidae</taxon>
        <taxon>Hypocreales</taxon>
        <taxon>Hypocreaceae</taxon>
        <taxon>Trichoderma</taxon>
    </lineage>
</organism>